<dbReference type="AlphaFoldDB" id="E6SCN0"/>
<accession>E6SCN0</accession>
<evidence type="ECO:0000313" key="3">
    <source>
        <dbReference type="Proteomes" id="UP000008914"/>
    </source>
</evidence>
<dbReference type="Gene3D" id="1.10.10.10">
    <property type="entry name" value="Winged helix-like DNA-binding domain superfamily/Winged helix DNA-binding domain"/>
    <property type="match status" value="1"/>
</dbReference>
<dbReference type="InterPro" id="IPR036388">
    <property type="entry name" value="WH-like_DNA-bd_sf"/>
</dbReference>
<evidence type="ECO:0000259" key="1">
    <source>
        <dbReference type="SMART" id="SM00849"/>
    </source>
</evidence>
<dbReference type="SMART" id="SM00849">
    <property type="entry name" value="Lactamase_B"/>
    <property type="match status" value="1"/>
</dbReference>
<proteinExistence type="predicted"/>
<dbReference type="Proteomes" id="UP000008914">
    <property type="component" value="Chromosome"/>
</dbReference>
<organism evidence="2 3">
    <name type="scientific">Intrasporangium calvum (strain ATCC 23552 / DSM 43043 / JCM 3097 / NBRC 12989 / NCIMB 10167 / NRRL B-3866 / 7 KIP)</name>
    <dbReference type="NCBI Taxonomy" id="710696"/>
    <lineage>
        <taxon>Bacteria</taxon>
        <taxon>Bacillati</taxon>
        <taxon>Actinomycetota</taxon>
        <taxon>Actinomycetes</taxon>
        <taxon>Micrococcales</taxon>
        <taxon>Intrasporangiaceae</taxon>
        <taxon>Intrasporangium</taxon>
    </lineage>
</organism>
<dbReference type="KEGG" id="ica:Intca_3149"/>
<keyword evidence="3" id="KW-1185">Reference proteome</keyword>
<dbReference type="PANTHER" id="PTHR23131">
    <property type="entry name" value="ENDORIBONUCLEASE LACTB2"/>
    <property type="match status" value="1"/>
</dbReference>
<dbReference type="InterPro" id="IPR001279">
    <property type="entry name" value="Metallo-B-lactamas"/>
</dbReference>
<protein>
    <submittedName>
        <fullName evidence="2">Beta-lactamase class B</fullName>
    </submittedName>
</protein>
<dbReference type="RefSeq" id="WP_013493946.1">
    <property type="nucleotide sequence ID" value="NC_014830.1"/>
</dbReference>
<reference evidence="2 3" key="1">
    <citation type="journal article" date="2010" name="Stand. Genomic Sci.">
        <title>Complete genome sequence of Intrasporangium calvum type strain (7 KIP).</title>
        <authorList>
            <person name="Del Rio T.G."/>
            <person name="Chertkov O."/>
            <person name="Yasawong M."/>
            <person name="Lucas S."/>
            <person name="Deshpande S."/>
            <person name="Cheng J.F."/>
            <person name="Detter C."/>
            <person name="Tapia R."/>
            <person name="Han C."/>
            <person name="Goodwin L."/>
            <person name="Pitluck S."/>
            <person name="Liolios K."/>
            <person name="Ivanova N."/>
            <person name="Mavromatis K."/>
            <person name="Pati A."/>
            <person name="Chen A."/>
            <person name="Palaniappan K."/>
            <person name="Land M."/>
            <person name="Hauser L."/>
            <person name="Chang Y.J."/>
            <person name="Jeffries C.D."/>
            <person name="Rohde M."/>
            <person name="Pukall R."/>
            <person name="Sikorski J."/>
            <person name="Goker M."/>
            <person name="Woyke T."/>
            <person name="Bristow J."/>
            <person name="Eisen J.A."/>
            <person name="Markowitz V."/>
            <person name="Hugenholtz P."/>
            <person name="Kyrpides N.C."/>
            <person name="Klenk H.P."/>
            <person name="Lapidus A."/>
        </authorList>
    </citation>
    <scope>NUCLEOTIDE SEQUENCE [LARGE SCALE GENOMIC DNA]</scope>
    <source>
        <strain evidence="3">ATCC 23552 / DSM 43043 / JCM 3097 / NBRC 12989 / 7 KIP</strain>
    </source>
</reference>
<gene>
    <name evidence="2" type="ordered locus">Intca_3149</name>
</gene>
<dbReference type="HOGENOM" id="CLU_048478_0_0_11"/>
<dbReference type="eggNOG" id="COG0491">
    <property type="taxonomic scope" value="Bacteria"/>
</dbReference>
<dbReference type="InterPro" id="IPR050662">
    <property type="entry name" value="Sec-metab_biosynth-thioest"/>
</dbReference>
<dbReference type="STRING" id="710696.Intca_3149"/>
<dbReference type="OrthoDB" id="2971563at2"/>
<dbReference type="PANTHER" id="PTHR23131:SF4">
    <property type="entry name" value="METALLO-BETA-LACTAMASE SUPERFAMILY POTEIN"/>
    <property type="match status" value="1"/>
</dbReference>
<evidence type="ECO:0000313" key="2">
    <source>
        <dbReference type="EMBL" id="ADU49634.1"/>
    </source>
</evidence>
<name>E6SCN0_INTC7</name>
<dbReference type="SUPFAM" id="SSF56281">
    <property type="entry name" value="Metallo-hydrolase/oxidoreductase"/>
    <property type="match status" value="1"/>
</dbReference>
<dbReference type="EMBL" id="CP002343">
    <property type="protein sequence ID" value="ADU49634.1"/>
    <property type="molecule type" value="Genomic_DNA"/>
</dbReference>
<sequence length="353" mass="38277">MPAPLEQADPRTNRTTLDWTEPGAFEVADGVYRIPLPLPLDGLHAVNIYVIDTGEGLLSIDGGWAVAPAREALRAALTSVGYGIGDIRQFLVTHLHRDHYTQAVALRREFGARVSLGVHEQVSLALVRTPAGRSHQTQLDQLVVAGAGAVAARLVAGGFAAGDEDIENLEAPDEWLSPEQAIRVSETRSLHARHTPGHTQGHVVFVDESEGLLFAGDHVLPHITPSIGFEPAPSHLPLRDYLDSLRRVRAMADLVLLPAHGMPGPSTHARIDQLLQHHEDRLQACLDSVGPAGTTAFEVAAKLPWTSRMRSLDDLDPFNQMLAVCETAAHLDLLAERGSVVVSEHRGRRVYQA</sequence>
<dbReference type="Gene3D" id="3.60.15.10">
    <property type="entry name" value="Ribonuclease Z/Hydroxyacylglutathione hydrolase-like"/>
    <property type="match status" value="1"/>
</dbReference>
<feature type="domain" description="Metallo-beta-lactamase" evidence="1">
    <location>
        <begin position="45"/>
        <end position="260"/>
    </location>
</feature>
<dbReference type="Pfam" id="PF00753">
    <property type="entry name" value="Lactamase_B"/>
    <property type="match status" value="1"/>
</dbReference>
<dbReference type="InterPro" id="IPR036866">
    <property type="entry name" value="RibonucZ/Hydroxyglut_hydro"/>
</dbReference>